<dbReference type="OMA" id="INVKICV"/>
<dbReference type="SUPFAM" id="SSF52540">
    <property type="entry name" value="P-loop containing nucleoside triphosphate hydrolases"/>
    <property type="match status" value="1"/>
</dbReference>
<evidence type="ECO:0000313" key="11">
    <source>
        <dbReference type="Proteomes" id="UP000008144"/>
    </source>
</evidence>
<comment type="subcellular location">
    <subcellularLocation>
        <location evidence="1">Cytoplasm</location>
    </subcellularLocation>
</comment>
<organism evidence="10 11">
    <name type="scientific">Ciona intestinalis</name>
    <name type="common">Transparent sea squirt</name>
    <name type="synonym">Ascidia intestinalis</name>
    <dbReference type="NCBI Taxonomy" id="7719"/>
    <lineage>
        <taxon>Eukaryota</taxon>
        <taxon>Metazoa</taxon>
        <taxon>Chordata</taxon>
        <taxon>Tunicata</taxon>
        <taxon>Ascidiacea</taxon>
        <taxon>Phlebobranchia</taxon>
        <taxon>Cionidae</taxon>
        <taxon>Ciona</taxon>
    </lineage>
</organism>
<dbReference type="InterPro" id="IPR027417">
    <property type="entry name" value="P-loop_NTPase"/>
</dbReference>
<dbReference type="Ensembl" id="ENSCINT00000003056.3">
    <property type="protein sequence ID" value="ENSCINP00000003056.3"/>
    <property type="gene ID" value="ENSCING00000007808.3"/>
</dbReference>
<evidence type="ECO:0000256" key="4">
    <source>
        <dbReference type="ARBA" id="ARBA00022737"/>
    </source>
</evidence>
<dbReference type="InterPro" id="IPR046439">
    <property type="entry name" value="ZF_RZ_dom"/>
</dbReference>
<proteinExistence type="predicted"/>
<dbReference type="PROSITE" id="PS51981">
    <property type="entry name" value="ZF_RZ"/>
    <property type="match status" value="1"/>
</dbReference>
<dbReference type="GO" id="GO:0004386">
    <property type="term" value="F:helicase activity"/>
    <property type="evidence" value="ECO:0007669"/>
    <property type="project" value="InterPro"/>
</dbReference>
<sequence>MGNLLMTDHQEVEVKQEVEVAAKMAVQHETVTSGMTQMVLQVCGKLCKADGPRTAQLEILKMLRSTFAEKLPGFIAGLILEPSGRQRQAPNHVINCLLLMKAWQEYLLNSTMKEVSMLLLLLKPVTAQLGINNNEKINELITEIETRNAEAQRAQEEKKVNRHEQRRVELNEMHQCAPPNNFREISVFPTKEDITTREDPFVRTNLVNRAYTGPDHYLDVQFRLLREDFVRPLREGIENFVTLCTSGSKRDRSKRLDNVKAYQDVRIDYPVPSNRGIHYYIHFSTESLQRIRWENTKRFLFGNLICLSDDHFKEHFMFATVADRDPKKLAVGYLMVEFVQKEEEVVEDETSSEKTYTMVETDAFFESYRHILAGLQEINDVPLSRYLVECRVDMQPPKYLNQATSMYDLSSIQTEVKTYIISFLKEFKDSRLGKVNVLDLENWPTCEDLNMDDSQRNAMQVALTNELALIQGPPGTGKTYVGLKVMRVLLANMKPRHQVGALVERKHPILVVCYTNHALDQFLEGIASFHPSGIIRVGGRCKNKELEKYTLKWLRRNRRATTNKIHRTAVWHARCEMESLRNTMKRDGERLEGSTNCIINLKQLKEVIPDHLYAQFFQIENNENICSAHVVRSKVTVQRGKSNFKIISNIFSVNKPSNAIQLAGIVCIGMVDDNDDNLMPEEAQLIQEQRMVDEGDERNEQKQRELKRDRQIQKEIAAATFMDISGKILGNTEDDEAGWSITPEEKRRRKQRIKREIGKTDAMSTNEAIRVKDIFALSIQDKWKLYRRWVEDWKDGLRSSVERHTGLYNNLARKLNELREEEDFALLEDADVIGMTTSGAARFRSLVQRIPTKVVIVEEAAEVLEAHIVTSMPRTTEHLILIGDHQQLKPSPTVYQLAKDYNLDVSLFERMINNNIPCAKLAIQHRMKPSIANLIRPEIYKNLLDHESVLKYEEISGVSKSVFFISHEQKEDTVLDGRTKVNNYEARYMVALCKHLMLQDYKPSQITILTTYTGQLFAFKRIMEQTLYRGVRVTAVDNYQGEENDIILLSLVRSNDEGRIGFLSVRNRVCVALSRAKKGLYCIGNLELLKEKSDLWQTIVAKLQHENMTGTALTLQCKNHPETTVKVESPEDFEKFPEGGCGKVCEVRLPCGHVCPRSCHPDDQDHTKFKCRKPCPKSCSKGHRCKKKCSDDCGPCTERMEKMVPSCCHIEKMYCSKDPSEHICLKPCSKTLACGHKCTSVCGRPCKAELCTEKIKVDLSCGHESKILCRDSANPDKDKCNEPCDEMLKCGHVCKGTCSSCMQGRLHKRCGKKCGRVLFCGHACTENCAVNCPPCQVACSTQCEHSKCKKKCMELCVLCTEPCEWRCSHYKCNKLCSEPCDRPPCNEPCDQTLKCGHPCIGLCGEPCPKLCRICDKAEVTEIFFGDEEEDDQRFVELPECGHVFTYDGLDKWMNMDDENDEDVDIQLKKCPKCNTFIRSATRYGQVINNQLRNRAINMVKEKSHGTNAEIRIATRQLDRKLNERESFQCCFTEDVILLRQQLGKNPKSLAALTVIETQFNGLCSLSTVMTKVKKLKRTADPHTSLQKDILHTRAWLMEDRSRYCEQEIDDFERELKRIYKAFTFTIIQDNFDKNKRKHTVRPLVKQGVQLLFENFAPYEGSKKEKVKTALKQIKQLEPCLLENGKLTKVERDMIVKAMNLSKGHWYKCKNGHIYCIDQCGGATQRSVCPECKEVIGGEGHRLYQDNSVATEMDGATRPAYDPQNLYIPPEVFF</sequence>
<dbReference type="SMART" id="SM00438">
    <property type="entry name" value="ZnF_NFX"/>
    <property type="match status" value="5"/>
</dbReference>
<dbReference type="InterPro" id="IPR047187">
    <property type="entry name" value="SF1_C_Upf1"/>
</dbReference>
<keyword evidence="5" id="KW-0863">Zinc-finger</keyword>
<evidence type="ECO:0000256" key="2">
    <source>
        <dbReference type="ARBA" id="ARBA00022490"/>
    </source>
</evidence>
<dbReference type="CDD" id="cd06008">
    <property type="entry name" value="NF-X1-zinc-finger"/>
    <property type="match status" value="3"/>
</dbReference>
<dbReference type="Pfam" id="PF20173">
    <property type="entry name" value="ZnF_RZ-type"/>
    <property type="match status" value="1"/>
</dbReference>
<keyword evidence="4" id="KW-0677">Repeat</keyword>
<dbReference type="GO" id="GO:0003723">
    <property type="term" value="F:RNA binding"/>
    <property type="evidence" value="ECO:0000318"/>
    <property type="project" value="GO_Central"/>
</dbReference>
<dbReference type="CDD" id="cd17936">
    <property type="entry name" value="EEXXEc_NFX1"/>
    <property type="match status" value="1"/>
</dbReference>
<dbReference type="InterPro" id="IPR057373">
    <property type="entry name" value="ZNFX1"/>
</dbReference>
<evidence type="ECO:0000256" key="8">
    <source>
        <dbReference type="SAM" id="Coils"/>
    </source>
</evidence>
<evidence type="ECO:0000259" key="9">
    <source>
        <dbReference type="PROSITE" id="PS51981"/>
    </source>
</evidence>
<dbReference type="FunCoup" id="F6YKS6">
    <property type="interactions" value="296"/>
</dbReference>
<feature type="coiled-coil region" evidence="8">
    <location>
        <begin position="134"/>
        <end position="173"/>
    </location>
</feature>
<dbReference type="Gene3D" id="3.40.50.300">
    <property type="entry name" value="P-loop containing nucleotide triphosphate hydrolases"/>
    <property type="match status" value="3"/>
</dbReference>
<evidence type="ECO:0000256" key="5">
    <source>
        <dbReference type="ARBA" id="ARBA00022771"/>
    </source>
</evidence>
<dbReference type="Proteomes" id="UP000008144">
    <property type="component" value="Chromosome 10"/>
</dbReference>
<evidence type="ECO:0000256" key="1">
    <source>
        <dbReference type="ARBA" id="ARBA00004496"/>
    </source>
</evidence>
<dbReference type="Pfam" id="PF13087">
    <property type="entry name" value="AAA_12"/>
    <property type="match status" value="1"/>
</dbReference>
<dbReference type="InterPro" id="IPR045055">
    <property type="entry name" value="DNA2/NAM7-like"/>
</dbReference>
<dbReference type="GeneTree" id="ENSGT00940000155154"/>
<dbReference type="PANTHER" id="PTHR10887:SF341">
    <property type="entry name" value="NFX1-TYPE ZINC FINGER-CONTAINING PROTEIN 1"/>
    <property type="match status" value="1"/>
</dbReference>
<evidence type="ECO:0000256" key="6">
    <source>
        <dbReference type="ARBA" id="ARBA00022833"/>
    </source>
</evidence>
<dbReference type="Pfam" id="PF13086">
    <property type="entry name" value="AAA_11"/>
    <property type="match status" value="1"/>
</dbReference>
<dbReference type="GO" id="GO:0008270">
    <property type="term" value="F:zinc ion binding"/>
    <property type="evidence" value="ECO:0007669"/>
    <property type="project" value="UniProtKB-KW"/>
</dbReference>
<dbReference type="GO" id="GO:0005737">
    <property type="term" value="C:cytoplasm"/>
    <property type="evidence" value="ECO:0007669"/>
    <property type="project" value="UniProtKB-SubCell"/>
</dbReference>
<reference evidence="10" key="2">
    <citation type="journal article" date="2008" name="Genome Biol.">
        <title>Improved genome assembly and evidence-based global gene model set for the chordate Ciona intestinalis: new insight into intron and operon populations.</title>
        <authorList>
            <person name="Satou Y."/>
            <person name="Mineta K."/>
            <person name="Ogasawara M."/>
            <person name="Sasakura Y."/>
            <person name="Shoguchi E."/>
            <person name="Ueno K."/>
            <person name="Yamada L."/>
            <person name="Matsumoto J."/>
            <person name="Wasserscheid J."/>
            <person name="Dewar K."/>
            <person name="Wiley G.B."/>
            <person name="Macmil S.L."/>
            <person name="Roe B.A."/>
            <person name="Zeller R.W."/>
            <person name="Hastings K.E."/>
            <person name="Lemaire P."/>
            <person name="Lindquist E."/>
            <person name="Endo T."/>
            <person name="Hotta K."/>
            <person name="Inaba K."/>
        </authorList>
    </citation>
    <scope>NUCLEOTIDE SEQUENCE [LARGE SCALE GENOMIC DNA]</scope>
    <source>
        <strain evidence="10">wild type</strain>
    </source>
</reference>
<accession>F6YKS6</accession>
<keyword evidence="7" id="KW-0391">Immunity</keyword>
<dbReference type="GO" id="GO:0002376">
    <property type="term" value="P:immune system process"/>
    <property type="evidence" value="ECO:0007669"/>
    <property type="project" value="UniProtKB-KW"/>
</dbReference>
<dbReference type="PANTHER" id="PTHR10887">
    <property type="entry name" value="DNA2/NAM7 HELICASE FAMILY"/>
    <property type="match status" value="1"/>
</dbReference>
<keyword evidence="2" id="KW-0963">Cytoplasm</keyword>
<dbReference type="CDD" id="cd18808">
    <property type="entry name" value="SF1_C_Upf1"/>
    <property type="match status" value="1"/>
</dbReference>
<keyword evidence="11" id="KW-1185">Reference proteome</keyword>
<dbReference type="Pfam" id="PF25396">
    <property type="entry name" value="ZNFX1"/>
    <property type="match status" value="1"/>
</dbReference>
<protein>
    <recommendedName>
        <fullName evidence="9">RZ-type domain-containing protein</fullName>
    </recommendedName>
</protein>
<reference evidence="10" key="4">
    <citation type="submission" date="2025-09" db="UniProtKB">
        <authorList>
            <consortium name="Ensembl"/>
        </authorList>
    </citation>
    <scope>IDENTIFICATION</scope>
</reference>
<feature type="domain" description="RZ-type" evidence="9">
    <location>
        <begin position="1681"/>
        <end position="1758"/>
    </location>
</feature>
<evidence type="ECO:0000256" key="7">
    <source>
        <dbReference type="ARBA" id="ARBA00022859"/>
    </source>
</evidence>
<keyword evidence="6" id="KW-0862">Zinc</keyword>
<dbReference type="EMBL" id="EAAA01000627">
    <property type="status" value="NOT_ANNOTATED_CDS"/>
    <property type="molecule type" value="Genomic_DNA"/>
</dbReference>
<name>F6YKS6_CIOIN</name>
<dbReference type="GO" id="GO:0031048">
    <property type="term" value="P:regulatory ncRNA-mediated heterochromatin formation"/>
    <property type="evidence" value="ECO:0000318"/>
    <property type="project" value="GO_Central"/>
</dbReference>
<dbReference type="InterPro" id="IPR000967">
    <property type="entry name" value="Znf_NFX1"/>
</dbReference>
<dbReference type="InterPro" id="IPR041679">
    <property type="entry name" value="DNA2/NAM7-like_C"/>
</dbReference>
<evidence type="ECO:0000313" key="10">
    <source>
        <dbReference type="Ensembl" id="ENSCINP00000003056.3"/>
    </source>
</evidence>
<dbReference type="InParanoid" id="F6YKS6"/>
<evidence type="ECO:0000256" key="3">
    <source>
        <dbReference type="ARBA" id="ARBA00022723"/>
    </source>
</evidence>
<reference evidence="10" key="3">
    <citation type="submission" date="2025-08" db="UniProtKB">
        <authorList>
            <consortium name="Ensembl"/>
        </authorList>
    </citation>
    <scope>IDENTIFICATION</scope>
</reference>
<keyword evidence="3" id="KW-0479">Metal-binding</keyword>
<dbReference type="InterPro" id="IPR041677">
    <property type="entry name" value="DNA2/NAM7_AAA_11"/>
</dbReference>
<feature type="coiled-coil region" evidence="8">
    <location>
        <begin position="801"/>
        <end position="828"/>
    </location>
</feature>
<keyword evidence="8" id="KW-0175">Coiled coil</keyword>
<reference evidence="11" key="1">
    <citation type="journal article" date="2002" name="Science">
        <title>The draft genome of Ciona intestinalis: insights into chordate and vertebrate origins.</title>
        <authorList>
            <person name="Dehal P."/>
            <person name="Satou Y."/>
            <person name="Campbell R.K."/>
            <person name="Chapman J."/>
            <person name="Degnan B."/>
            <person name="De Tomaso A."/>
            <person name="Davidson B."/>
            <person name="Di Gregorio A."/>
            <person name="Gelpke M."/>
            <person name="Goodstein D.M."/>
            <person name="Harafuji N."/>
            <person name="Hastings K.E."/>
            <person name="Ho I."/>
            <person name="Hotta K."/>
            <person name="Huang W."/>
            <person name="Kawashima T."/>
            <person name="Lemaire P."/>
            <person name="Martinez D."/>
            <person name="Meinertzhagen I.A."/>
            <person name="Necula S."/>
            <person name="Nonaka M."/>
            <person name="Putnam N."/>
            <person name="Rash S."/>
            <person name="Saiga H."/>
            <person name="Satake M."/>
            <person name="Terry A."/>
            <person name="Yamada L."/>
            <person name="Wang H.G."/>
            <person name="Awazu S."/>
            <person name="Azumi K."/>
            <person name="Boore J."/>
            <person name="Branno M."/>
            <person name="Chin-Bow S."/>
            <person name="DeSantis R."/>
            <person name="Doyle S."/>
            <person name="Francino P."/>
            <person name="Keys D.N."/>
            <person name="Haga S."/>
            <person name="Hayashi H."/>
            <person name="Hino K."/>
            <person name="Imai K.S."/>
            <person name="Inaba K."/>
            <person name="Kano S."/>
            <person name="Kobayashi K."/>
            <person name="Kobayashi M."/>
            <person name="Lee B.I."/>
            <person name="Makabe K.W."/>
            <person name="Manohar C."/>
            <person name="Matassi G."/>
            <person name="Medina M."/>
            <person name="Mochizuki Y."/>
            <person name="Mount S."/>
            <person name="Morishita T."/>
            <person name="Miura S."/>
            <person name="Nakayama A."/>
            <person name="Nishizaka S."/>
            <person name="Nomoto H."/>
            <person name="Ohta F."/>
            <person name="Oishi K."/>
            <person name="Rigoutsos I."/>
            <person name="Sano M."/>
            <person name="Sasaki A."/>
            <person name="Sasakura Y."/>
            <person name="Shoguchi E."/>
            <person name="Shin-i T."/>
            <person name="Spagnuolo A."/>
            <person name="Stainier D."/>
            <person name="Suzuki M.M."/>
            <person name="Tassy O."/>
            <person name="Takatori N."/>
            <person name="Tokuoka M."/>
            <person name="Yagi K."/>
            <person name="Yoshizaki F."/>
            <person name="Wada S."/>
            <person name="Zhang C."/>
            <person name="Hyatt P.D."/>
            <person name="Larimer F."/>
            <person name="Detter C."/>
            <person name="Doggett N."/>
            <person name="Glavina T."/>
            <person name="Hawkins T."/>
            <person name="Richardson P."/>
            <person name="Lucas S."/>
            <person name="Kohara Y."/>
            <person name="Levine M."/>
            <person name="Satoh N."/>
            <person name="Rokhsar D.S."/>
        </authorList>
    </citation>
    <scope>NUCLEOTIDE SEQUENCE [LARGE SCALE GENOMIC DNA]</scope>
</reference>
<dbReference type="GO" id="GO:0031380">
    <property type="term" value="C:nuclear RNA-directed RNA polymerase complex"/>
    <property type="evidence" value="ECO:0000318"/>
    <property type="project" value="GO_Central"/>
</dbReference>